<protein>
    <submittedName>
        <fullName evidence="1">Uncharacterized protein</fullName>
    </submittedName>
</protein>
<name>A0A427A5Q8_ENSVE</name>
<organism evidence="1 2">
    <name type="scientific">Ensete ventricosum</name>
    <name type="common">Abyssinian banana</name>
    <name type="synonym">Musa ensete</name>
    <dbReference type="NCBI Taxonomy" id="4639"/>
    <lineage>
        <taxon>Eukaryota</taxon>
        <taxon>Viridiplantae</taxon>
        <taxon>Streptophyta</taxon>
        <taxon>Embryophyta</taxon>
        <taxon>Tracheophyta</taxon>
        <taxon>Spermatophyta</taxon>
        <taxon>Magnoliopsida</taxon>
        <taxon>Liliopsida</taxon>
        <taxon>Zingiberales</taxon>
        <taxon>Musaceae</taxon>
        <taxon>Ensete</taxon>
    </lineage>
</organism>
<accession>A0A427A5Q8</accession>
<gene>
    <name evidence="1" type="ORF">B296_00035419</name>
</gene>
<evidence type="ECO:0000313" key="2">
    <source>
        <dbReference type="Proteomes" id="UP000287651"/>
    </source>
</evidence>
<evidence type="ECO:0000313" key="1">
    <source>
        <dbReference type="EMBL" id="RRT71577.1"/>
    </source>
</evidence>
<dbReference type="EMBL" id="AMZH03003669">
    <property type="protein sequence ID" value="RRT71577.1"/>
    <property type="molecule type" value="Genomic_DNA"/>
</dbReference>
<dbReference type="Proteomes" id="UP000287651">
    <property type="component" value="Unassembled WGS sequence"/>
</dbReference>
<dbReference type="AlphaFoldDB" id="A0A427A5Q8"/>
<sequence length="203" mass="22604">MKVTRECRSGGKGLDDVIGGLDVVAGRYREQLLADVHLLVDGAVTRTVTEQAVIGADRSVRLHLLFCDTEAPAEGVEVIPGEEALPPLADQPKLPVLGLETETAFCDPLLLELRVRMGEEGDERSVGLLVICHLRIAEENRREERRTVKLERKDFSLRSNLYECRWWRTAVTPCSRSCGTRWEKEGDERSGDRHCPATVLLGG</sequence>
<proteinExistence type="predicted"/>
<reference evidence="1 2" key="1">
    <citation type="journal article" date="2014" name="Agronomy (Basel)">
        <title>A Draft Genome Sequence for Ensete ventricosum, the Drought-Tolerant Tree Against Hunger.</title>
        <authorList>
            <person name="Harrison J."/>
            <person name="Moore K.A."/>
            <person name="Paszkiewicz K."/>
            <person name="Jones T."/>
            <person name="Grant M."/>
            <person name="Ambacheew D."/>
            <person name="Muzemil S."/>
            <person name="Studholme D.J."/>
        </authorList>
    </citation>
    <scope>NUCLEOTIDE SEQUENCE [LARGE SCALE GENOMIC DNA]</scope>
</reference>
<comment type="caution">
    <text evidence="1">The sequence shown here is derived from an EMBL/GenBank/DDBJ whole genome shotgun (WGS) entry which is preliminary data.</text>
</comment>